<proteinExistence type="predicted"/>
<dbReference type="EMBL" id="JABSNM010000028">
    <property type="protein sequence ID" value="NRT58372.1"/>
    <property type="molecule type" value="Genomic_DNA"/>
</dbReference>
<gene>
    <name evidence="1" type="ORF">HNQ01_004140</name>
</gene>
<sequence>MSTPVLLITEVTPKPGAALRVARAWNALPSAATVRERRIYTALDDSAVLELAALETLNAAATLAMSWQVAWDRLGQDLASDFRRQSLTFVEAPKDTAAALPPTPYVQLRHVEVPPGNFADYRAWRERTIFDVVRGAPEVEVFLAYHSAISTEPGVMFVSGFSGDVDRYGAVFSSTRYQQIVREAGDQFITGGHNGLYTRIYRHVASE</sequence>
<organism evidence="1 2">
    <name type="scientific">Sphaerotilus uruguayifluvii</name>
    <dbReference type="NCBI Taxonomy" id="2735897"/>
    <lineage>
        <taxon>Bacteria</taxon>
        <taxon>Pseudomonadati</taxon>
        <taxon>Pseudomonadota</taxon>
        <taxon>Betaproteobacteria</taxon>
        <taxon>Burkholderiales</taxon>
        <taxon>Sphaerotilaceae</taxon>
        <taxon>Sphaerotilus</taxon>
    </lineage>
</organism>
<accession>A0ABX2GAE7</accession>
<protein>
    <recommendedName>
        <fullName evidence="3">EthD domain-containing protein</fullName>
    </recommendedName>
</protein>
<keyword evidence="2" id="KW-1185">Reference proteome</keyword>
<evidence type="ECO:0000313" key="1">
    <source>
        <dbReference type="EMBL" id="NRT58372.1"/>
    </source>
</evidence>
<name>A0ABX2GAE7_9BURK</name>
<evidence type="ECO:0008006" key="3">
    <source>
        <dbReference type="Google" id="ProtNLM"/>
    </source>
</evidence>
<comment type="caution">
    <text evidence="1">The sequence shown here is derived from an EMBL/GenBank/DDBJ whole genome shotgun (WGS) entry which is preliminary data.</text>
</comment>
<dbReference type="Proteomes" id="UP001516061">
    <property type="component" value="Unassembled WGS sequence"/>
</dbReference>
<dbReference type="RefSeq" id="WP_173807393.1">
    <property type="nucleotide sequence ID" value="NZ_JABSNM010000028.1"/>
</dbReference>
<reference evidence="1 2" key="1">
    <citation type="submission" date="2020-05" db="EMBL/GenBank/DDBJ databases">
        <title>Genomic Encyclopedia of Type Strains, Phase IV (KMG-V): Genome sequencing to study the core and pangenomes of soil and plant-associated prokaryotes.</title>
        <authorList>
            <person name="Whitman W."/>
        </authorList>
    </citation>
    <scope>NUCLEOTIDE SEQUENCE [LARGE SCALE GENOMIC DNA]</scope>
    <source>
        <strain evidence="1 2">C29</strain>
    </source>
</reference>
<evidence type="ECO:0000313" key="2">
    <source>
        <dbReference type="Proteomes" id="UP001516061"/>
    </source>
</evidence>